<evidence type="ECO:0000256" key="1">
    <source>
        <dbReference type="ARBA" id="ARBA00001974"/>
    </source>
</evidence>
<dbReference type="Gene3D" id="3.10.20.30">
    <property type="match status" value="1"/>
</dbReference>
<evidence type="ECO:0000256" key="4">
    <source>
        <dbReference type="ARBA" id="ARBA00022723"/>
    </source>
</evidence>
<dbReference type="CDD" id="cd00207">
    <property type="entry name" value="fer2"/>
    <property type="match status" value="1"/>
</dbReference>
<keyword evidence="4" id="KW-0479">Metal-binding</keyword>
<proteinExistence type="predicted"/>
<name>A0ABZ2FGC4_9MICO</name>
<dbReference type="InterPro" id="IPR017938">
    <property type="entry name" value="Riboflavin_synthase-like_b-brl"/>
</dbReference>
<reference evidence="10 11" key="1">
    <citation type="submission" date="2022-09" db="EMBL/GenBank/DDBJ databases">
        <title>Complete genome sequence of Janibacter terrae strain COS04-44, PCL-degrading bacteria isolated from oil spilled coast.</title>
        <authorList>
            <person name="Park H."/>
            <person name="Kim J.Y."/>
            <person name="An S.H."/>
            <person name="Lee C.M."/>
            <person name="Weon H.-Y."/>
        </authorList>
    </citation>
    <scope>NUCLEOTIDE SEQUENCE [LARGE SCALE GENOMIC DNA]</scope>
    <source>
        <strain evidence="10 11">COS04-44</strain>
    </source>
</reference>
<evidence type="ECO:0000259" key="8">
    <source>
        <dbReference type="PROSITE" id="PS51085"/>
    </source>
</evidence>
<evidence type="ECO:0000256" key="7">
    <source>
        <dbReference type="ARBA" id="ARBA00023014"/>
    </source>
</evidence>
<feature type="domain" description="FAD-binding FR-type" evidence="9">
    <location>
        <begin position="3"/>
        <end position="108"/>
    </location>
</feature>
<dbReference type="SUPFAM" id="SSF54292">
    <property type="entry name" value="2Fe-2S ferredoxin-like"/>
    <property type="match status" value="1"/>
</dbReference>
<dbReference type="InterPro" id="IPR006058">
    <property type="entry name" value="2Fe2S_fd_BS"/>
</dbReference>
<dbReference type="EMBL" id="CP104874">
    <property type="protein sequence ID" value="WWF06373.1"/>
    <property type="molecule type" value="Genomic_DNA"/>
</dbReference>
<dbReference type="PRINTS" id="PR00409">
    <property type="entry name" value="PHDIOXRDTASE"/>
</dbReference>
<evidence type="ECO:0000256" key="5">
    <source>
        <dbReference type="ARBA" id="ARBA00023002"/>
    </source>
</evidence>
<comment type="cofactor">
    <cofactor evidence="1">
        <name>FAD</name>
        <dbReference type="ChEBI" id="CHEBI:57692"/>
    </cofactor>
</comment>
<dbReference type="InterPro" id="IPR036010">
    <property type="entry name" value="2Fe-2S_ferredoxin-like_sf"/>
</dbReference>
<evidence type="ECO:0000313" key="11">
    <source>
        <dbReference type="Proteomes" id="UP001381003"/>
    </source>
</evidence>
<evidence type="ECO:0000259" key="9">
    <source>
        <dbReference type="PROSITE" id="PS51384"/>
    </source>
</evidence>
<dbReference type="Pfam" id="PF00175">
    <property type="entry name" value="NAD_binding_1"/>
    <property type="match status" value="1"/>
</dbReference>
<sequence>MKIGSESSQVLRVHQKTWEARGVTSVTFVHPHGEALPRWEPGAHLSLHLPGGLVREYSLCSDPDDTSRWTVAVLRVEDSRGGSSLIHDQLPIGAEILVDGPRNLFELDDASPRHLLVAGGIGITPIVAMTRALQAKGADWHLLYTGRSREVMAFVDEISGLPPERVTIHVDDEVGGFADISGMVGGIDQETTVYCCGPATLMEAVEINVPDTSRLRLERFRAPEPKVDADAAPDGAFDVVISSTGERIPVDAQTSVLDALAAAGHDVPFSCTEGICGTCETGVVSGEIDHRDFLLTDEEKESGSTMCICVSRCRGPELVLDL</sequence>
<dbReference type="PANTHER" id="PTHR47354:SF1">
    <property type="entry name" value="CARNITINE MONOOXYGENASE REDUCTASE SUBUNIT"/>
    <property type="match status" value="1"/>
</dbReference>
<evidence type="ECO:0000256" key="3">
    <source>
        <dbReference type="ARBA" id="ARBA00022714"/>
    </source>
</evidence>
<dbReference type="InterPro" id="IPR039261">
    <property type="entry name" value="FNR_nucleotide-bd"/>
</dbReference>
<dbReference type="SUPFAM" id="SSF52343">
    <property type="entry name" value="Ferredoxin reductase-like, C-terminal NADP-linked domain"/>
    <property type="match status" value="1"/>
</dbReference>
<dbReference type="InterPro" id="IPR001433">
    <property type="entry name" value="OxRdtase_FAD/NAD-bd"/>
</dbReference>
<dbReference type="PROSITE" id="PS51384">
    <property type="entry name" value="FAD_FR"/>
    <property type="match status" value="1"/>
</dbReference>
<accession>A0ABZ2FGC4</accession>
<dbReference type="Proteomes" id="UP001381003">
    <property type="component" value="Chromosome"/>
</dbReference>
<evidence type="ECO:0000256" key="6">
    <source>
        <dbReference type="ARBA" id="ARBA00023004"/>
    </source>
</evidence>
<dbReference type="PANTHER" id="PTHR47354">
    <property type="entry name" value="NADH OXIDOREDUCTASE HCR"/>
    <property type="match status" value="1"/>
</dbReference>
<dbReference type="Pfam" id="PF00111">
    <property type="entry name" value="Fer2"/>
    <property type="match status" value="1"/>
</dbReference>
<dbReference type="PROSITE" id="PS00197">
    <property type="entry name" value="2FE2S_FER_1"/>
    <property type="match status" value="1"/>
</dbReference>
<dbReference type="PROSITE" id="PS51085">
    <property type="entry name" value="2FE2S_FER_2"/>
    <property type="match status" value="1"/>
</dbReference>
<gene>
    <name evidence="10" type="ORF">N5P18_05740</name>
</gene>
<protein>
    <submittedName>
        <fullName evidence="10">PDR/VanB family oxidoreductase</fullName>
    </submittedName>
</protein>
<dbReference type="InterPro" id="IPR050415">
    <property type="entry name" value="MRET"/>
</dbReference>
<keyword evidence="11" id="KW-1185">Reference proteome</keyword>
<evidence type="ECO:0000256" key="2">
    <source>
        <dbReference type="ARBA" id="ARBA00022630"/>
    </source>
</evidence>
<dbReference type="InterPro" id="IPR001041">
    <property type="entry name" value="2Fe-2S_ferredoxin-type"/>
</dbReference>
<dbReference type="InterPro" id="IPR012675">
    <property type="entry name" value="Beta-grasp_dom_sf"/>
</dbReference>
<keyword evidence="5" id="KW-0560">Oxidoreductase</keyword>
<keyword evidence="2" id="KW-0285">Flavoprotein</keyword>
<dbReference type="Gene3D" id="3.40.50.80">
    <property type="entry name" value="Nucleotide-binding domain of ferredoxin-NADP reductase (FNR) module"/>
    <property type="match status" value="1"/>
</dbReference>
<feature type="domain" description="2Fe-2S ferredoxin-type" evidence="8">
    <location>
        <begin position="237"/>
        <end position="322"/>
    </location>
</feature>
<dbReference type="InterPro" id="IPR017927">
    <property type="entry name" value="FAD-bd_FR_type"/>
</dbReference>
<dbReference type="Gene3D" id="2.40.30.10">
    <property type="entry name" value="Translation factors"/>
    <property type="match status" value="1"/>
</dbReference>
<dbReference type="RefSeq" id="WP_338538973.1">
    <property type="nucleotide sequence ID" value="NZ_CP104874.1"/>
</dbReference>
<evidence type="ECO:0000313" key="10">
    <source>
        <dbReference type="EMBL" id="WWF06373.1"/>
    </source>
</evidence>
<dbReference type="CDD" id="cd06185">
    <property type="entry name" value="PDR_like"/>
    <property type="match status" value="1"/>
</dbReference>
<keyword evidence="6" id="KW-0408">Iron</keyword>
<organism evidence="10 11">
    <name type="scientific">Janibacter terrae</name>
    <dbReference type="NCBI Taxonomy" id="103817"/>
    <lineage>
        <taxon>Bacteria</taxon>
        <taxon>Bacillati</taxon>
        <taxon>Actinomycetota</taxon>
        <taxon>Actinomycetes</taxon>
        <taxon>Micrococcales</taxon>
        <taxon>Intrasporangiaceae</taxon>
        <taxon>Janibacter</taxon>
    </lineage>
</organism>
<keyword evidence="7" id="KW-0411">Iron-sulfur</keyword>
<keyword evidence="3" id="KW-0001">2Fe-2S</keyword>
<dbReference type="SUPFAM" id="SSF63380">
    <property type="entry name" value="Riboflavin synthase domain-like"/>
    <property type="match status" value="1"/>
</dbReference>